<accession>A0A846U1C3</accession>
<dbReference type="RefSeq" id="WP_168104781.1">
    <property type="nucleotide sequence ID" value="NZ_CP051215.1"/>
</dbReference>
<reference evidence="7 8" key="1">
    <citation type="submission" date="2020-04" db="EMBL/GenBank/DDBJ databases">
        <title>Complete genome sequence of Spiroplasma platyhelix ATCC 51748, an insect isolate.</title>
        <authorList>
            <person name="Green E.A."/>
            <person name="Klassen J.L."/>
        </authorList>
    </citation>
    <scope>NUCLEOTIDE SEQUENCE [LARGE SCALE GENOMIC DNA]</scope>
    <source>
        <strain evidence="7 8">PALS-1</strain>
    </source>
</reference>
<keyword evidence="5" id="KW-0131">Cell cycle</keyword>
<evidence type="ECO:0000256" key="2">
    <source>
        <dbReference type="ARBA" id="ARBA00022490"/>
    </source>
</evidence>
<dbReference type="Proteomes" id="UP000584587">
    <property type="component" value="Unassembled WGS sequence"/>
</dbReference>
<keyword evidence="8" id="KW-1185">Reference proteome</keyword>
<comment type="caution">
    <text evidence="7">The sequence shown here is derived from an EMBL/GenBank/DDBJ whole genome shotgun (WGS) entry which is preliminary data.</text>
</comment>
<dbReference type="InterPro" id="IPR019933">
    <property type="entry name" value="DivIVA_domain"/>
</dbReference>
<sequence>MNVKNINIKQEILDKEFTVEYKGYNASEVDQFLDWLTVYFELLEKELKKIKEQLSLEQTNNKKLVREFSKLKESYSLLKEQKMALEAKGVENVDIITRLSKLETIVNED</sequence>
<evidence type="ECO:0000256" key="5">
    <source>
        <dbReference type="ARBA" id="ARBA00023306"/>
    </source>
</evidence>
<proteinExistence type="predicted"/>
<evidence type="ECO:0000256" key="1">
    <source>
        <dbReference type="ARBA" id="ARBA00004496"/>
    </source>
</evidence>
<dbReference type="AlphaFoldDB" id="A0A846U1C3"/>
<name>A0A846U1C3_9MOLU</name>
<keyword evidence="3" id="KW-0132">Cell division</keyword>
<gene>
    <name evidence="7" type="ORF">HER12_00875</name>
</gene>
<keyword evidence="4 6" id="KW-0175">Coiled coil</keyword>
<dbReference type="Pfam" id="PF05103">
    <property type="entry name" value="DivIVA"/>
    <property type="match status" value="1"/>
</dbReference>
<dbReference type="GO" id="GO:0005737">
    <property type="term" value="C:cytoplasm"/>
    <property type="evidence" value="ECO:0007669"/>
    <property type="project" value="UniProtKB-SubCell"/>
</dbReference>
<evidence type="ECO:0000313" key="8">
    <source>
        <dbReference type="Proteomes" id="UP000584587"/>
    </source>
</evidence>
<evidence type="ECO:0000313" key="7">
    <source>
        <dbReference type="EMBL" id="NKE38309.1"/>
    </source>
</evidence>
<keyword evidence="2" id="KW-0963">Cytoplasm</keyword>
<evidence type="ECO:0000256" key="4">
    <source>
        <dbReference type="ARBA" id="ARBA00023054"/>
    </source>
</evidence>
<evidence type="ECO:0000256" key="6">
    <source>
        <dbReference type="SAM" id="Coils"/>
    </source>
</evidence>
<dbReference type="NCBIfam" id="TIGR03544">
    <property type="entry name" value="DivI1A_domain"/>
    <property type="match status" value="1"/>
</dbReference>
<dbReference type="Gene3D" id="6.10.250.660">
    <property type="match status" value="1"/>
</dbReference>
<evidence type="ECO:0000256" key="3">
    <source>
        <dbReference type="ARBA" id="ARBA00022618"/>
    </source>
</evidence>
<dbReference type="EMBL" id="JAAVVK010000001">
    <property type="protein sequence ID" value="NKE38309.1"/>
    <property type="molecule type" value="Genomic_DNA"/>
</dbReference>
<organism evidence="7 8">
    <name type="scientific">Spiroplasma platyhelix PALS-1</name>
    <dbReference type="NCBI Taxonomy" id="1276218"/>
    <lineage>
        <taxon>Bacteria</taxon>
        <taxon>Bacillati</taxon>
        <taxon>Mycoplasmatota</taxon>
        <taxon>Mollicutes</taxon>
        <taxon>Entomoplasmatales</taxon>
        <taxon>Spiroplasmataceae</taxon>
        <taxon>Spiroplasma</taxon>
    </lineage>
</organism>
<dbReference type="InterPro" id="IPR007793">
    <property type="entry name" value="DivIVA_fam"/>
</dbReference>
<comment type="subcellular location">
    <subcellularLocation>
        <location evidence="1">Cytoplasm</location>
    </subcellularLocation>
</comment>
<protein>
    <submittedName>
        <fullName evidence="7">DivIVA domain-containing protein</fullName>
    </submittedName>
</protein>
<dbReference type="GO" id="GO:0051301">
    <property type="term" value="P:cell division"/>
    <property type="evidence" value="ECO:0007669"/>
    <property type="project" value="UniProtKB-KW"/>
</dbReference>
<feature type="coiled-coil region" evidence="6">
    <location>
        <begin position="40"/>
        <end position="88"/>
    </location>
</feature>